<dbReference type="RefSeq" id="WP_311629909.1">
    <property type="nucleotide sequence ID" value="NZ_JAVREN010000008.1"/>
</dbReference>
<organism evidence="4 5">
    <name type="scientific">Streptomyces boetiae</name>
    <dbReference type="NCBI Taxonomy" id="3075541"/>
    <lineage>
        <taxon>Bacteria</taxon>
        <taxon>Bacillati</taxon>
        <taxon>Actinomycetota</taxon>
        <taxon>Actinomycetes</taxon>
        <taxon>Kitasatosporales</taxon>
        <taxon>Streptomycetaceae</taxon>
        <taxon>Streptomyces</taxon>
    </lineage>
</organism>
<dbReference type="SUPFAM" id="SSF51703">
    <property type="entry name" value="Cobalamin (vitamin B12)-dependent enzymes"/>
    <property type="match status" value="1"/>
</dbReference>
<comment type="subunit">
    <text evidence="1">Heterodimer of an alpha and a beta chain.</text>
</comment>
<dbReference type="InterPro" id="IPR006099">
    <property type="entry name" value="MeMalonylCoA_mutase_a/b_cat"/>
</dbReference>
<keyword evidence="5" id="KW-1185">Reference proteome</keyword>
<proteinExistence type="predicted"/>
<dbReference type="InterPro" id="IPR016176">
    <property type="entry name" value="Cbl-dep_enz_cat"/>
</dbReference>
<accession>A0ABU2L5X3</accession>
<evidence type="ECO:0000256" key="1">
    <source>
        <dbReference type="ARBA" id="ARBA00011870"/>
    </source>
</evidence>
<dbReference type="InterPro" id="IPR006098">
    <property type="entry name" value="MMCoA_mutase_a_cat"/>
</dbReference>
<dbReference type="Proteomes" id="UP001183388">
    <property type="component" value="Unassembled WGS sequence"/>
</dbReference>
<sequence length="566" mass="62110">MDAHAITAGRRRWQARFDAARTRDADFTTLSGDPVEPVYGPRSGDRYEGFERIGWPGEFPFTRGLHATGYRGRTWTIRQFAGFGNAEQTNERYRMILDAGGGGLSVAFDMPTLMGRDSDDPHALGEVGHCGVAVDSAADMEVLFRGIPLHEVTTSMTISGPAVPVFCMYLVAAERQGADLAALDGTLQTDIFKEYIAQKEWLFAPGPHLRLIGDLMEYCAEHVPAYKPLSVSGYHIREAGATAAQELAYTLADGFGYVELGLSRGLDVDVFAPGLSFFFDAHLDFFEEIAKFRAARRIWARWMRDVYGATSERAQWLRFHTQTAGVSLTAQQPYNNVVRTAVEALAAVLGGTNSLHTNALDETLALPSERAAEIALRTQQVLMEETGVANVADPLGGSWYVEQLTDRIEAEAEKTFARILERGRRAVPTGEHPIGPMTSGLLSGIEDGWFTGEIAESAFRYQQALEKGEKRVVGVNVHRGSVTGDLEILRVSHEVEREQRRVLAERRAARDEGRVRAALDALLAAARSGANTVPPMLEAARAEATLGEICGLLREEWGTYTEPPGF</sequence>
<dbReference type="EMBL" id="JAVREN010000008">
    <property type="protein sequence ID" value="MDT0306970.1"/>
    <property type="molecule type" value="Genomic_DNA"/>
</dbReference>
<evidence type="ECO:0000259" key="3">
    <source>
        <dbReference type="Pfam" id="PF01642"/>
    </source>
</evidence>
<name>A0ABU2L5X3_9ACTN</name>
<dbReference type="PANTHER" id="PTHR48101:SF1">
    <property type="entry name" value="METHYLMALONYL-COA MUTASE, LARGE SUBUNIT"/>
    <property type="match status" value="1"/>
</dbReference>
<reference evidence="5" key="1">
    <citation type="submission" date="2023-07" db="EMBL/GenBank/DDBJ databases">
        <title>30 novel species of actinomycetes from the DSMZ collection.</title>
        <authorList>
            <person name="Nouioui I."/>
        </authorList>
    </citation>
    <scope>NUCLEOTIDE SEQUENCE [LARGE SCALE GENOMIC DNA]</scope>
    <source>
        <strain evidence="5">DSM 44917</strain>
    </source>
</reference>
<protein>
    <submittedName>
        <fullName evidence="4">Methylmalonyl-CoA mutase family protein</fullName>
    </submittedName>
</protein>
<evidence type="ECO:0000313" key="5">
    <source>
        <dbReference type="Proteomes" id="UP001183388"/>
    </source>
</evidence>
<comment type="caution">
    <text evidence="4">The sequence shown here is derived from an EMBL/GenBank/DDBJ whole genome shotgun (WGS) entry which is preliminary data.</text>
</comment>
<gene>
    <name evidence="4" type="ORF">RM780_08330</name>
</gene>
<dbReference type="NCBIfam" id="TIGR00641">
    <property type="entry name" value="acid_CoA_mut_N"/>
    <property type="match status" value="1"/>
</dbReference>
<dbReference type="PANTHER" id="PTHR48101">
    <property type="entry name" value="METHYLMALONYL-COA MUTASE, MITOCHONDRIAL-RELATED"/>
    <property type="match status" value="1"/>
</dbReference>
<dbReference type="Pfam" id="PF01642">
    <property type="entry name" value="MM_CoA_mutase"/>
    <property type="match status" value="1"/>
</dbReference>
<feature type="domain" description="Methylmalonyl-CoA mutase alpha/beta chain catalytic" evidence="3">
    <location>
        <begin position="29"/>
        <end position="558"/>
    </location>
</feature>
<keyword evidence="2" id="KW-0413">Isomerase</keyword>
<evidence type="ECO:0000256" key="2">
    <source>
        <dbReference type="ARBA" id="ARBA00023235"/>
    </source>
</evidence>
<evidence type="ECO:0000313" key="4">
    <source>
        <dbReference type="EMBL" id="MDT0306970.1"/>
    </source>
</evidence>
<dbReference type="Gene3D" id="3.20.20.240">
    <property type="entry name" value="Methylmalonyl-CoA mutase"/>
    <property type="match status" value="1"/>
</dbReference>